<sequence>MSKVQRRLSEFGTKHKAPDFSTAEYLDAFSSIDRNIRSLINGNTAPKYSSPLAGASVERPQTHARSYGLDSPISATLLPPRPFTSDRERYPEKVFSRLPPGLDIIGNDGGDDEEATVAFLCSGLPHYEGTAPIHYDDLDLSLDTYYAQRQNDFDQSLEEEEYVPDDAWEAENQLKPQQLPSPQTLRQSSNDPSILAYEGWIDFDELLEVVQNAIDRTGQLICRIGHRSETDFMLNYAVESQPDLGQSWIVQVPKPAVSQSVFQSEILSLAYVNENSQLPVPAVLAYDFSPSSSVGVPYAVLNKMPGEPLSDHWPQLESRMKRKVLDSIADAIVQLSTLQFPQIGSLAIGDGEVTVGPLLHARQFEDGYTQTNNVATRKYRLSNISPHRPNGPFDTTQEYYHAMIQASLDVLSMLEEADSSSCSHKCKSVEPSLDYIELETYASLVEKFANDVNDSGPFALMPESLDMHHFYIDPHTCVLTGIVDWTFCGTRPLSTLVQPPPFTFDDTPRWEPVQLDARQAYRRNLVRYRQWFKAGLQKKAWAILGKAKSDEMASLVRSGYWRFKFETEICENIQYSNPWTFRAIREHMHPKEEFSVWFATAQAKHPST</sequence>
<organism evidence="2 3">
    <name type="scientific">Coemansia brasiliensis</name>
    <dbReference type="NCBI Taxonomy" id="2650707"/>
    <lineage>
        <taxon>Eukaryota</taxon>
        <taxon>Fungi</taxon>
        <taxon>Fungi incertae sedis</taxon>
        <taxon>Zoopagomycota</taxon>
        <taxon>Kickxellomycotina</taxon>
        <taxon>Kickxellomycetes</taxon>
        <taxon>Kickxellales</taxon>
        <taxon>Kickxellaceae</taxon>
        <taxon>Coemansia</taxon>
    </lineage>
</organism>
<accession>A0A9W8IBF7</accession>
<dbReference type="SUPFAM" id="SSF56112">
    <property type="entry name" value="Protein kinase-like (PK-like)"/>
    <property type="match status" value="1"/>
</dbReference>
<evidence type="ECO:0000313" key="2">
    <source>
        <dbReference type="EMBL" id="KAJ2848012.1"/>
    </source>
</evidence>
<dbReference type="InterPro" id="IPR011009">
    <property type="entry name" value="Kinase-like_dom_sf"/>
</dbReference>
<protein>
    <recommendedName>
        <fullName evidence="1">Aminoglycoside phosphotransferase domain-containing protein</fullName>
    </recommendedName>
</protein>
<dbReference type="Pfam" id="PF01636">
    <property type="entry name" value="APH"/>
    <property type="match status" value="1"/>
</dbReference>
<feature type="domain" description="Aminoglycoside phosphotransferase" evidence="1">
    <location>
        <begin position="236"/>
        <end position="353"/>
    </location>
</feature>
<dbReference type="InterPro" id="IPR051678">
    <property type="entry name" value="AGP_Transferase"/>
</dbReference>
<dbReference type="EMBL" id="JANBUW010000227">
    <property type="protein sequence ID" value="KAJ2848012.1"/>
    <property type="molecule type" value="Genomic_DNA"/>
</dbReference>
<evidence type="ECO:0000313" key="3">
    <source>
        <dbReference type="Proteomes" id="UP001139887"/>
    </source>
</evidence>
<dbReference type="InterPro" id="IPR002575">
    <property type="entry name" value="Aminoglycoside_PTrfase"/>
</dbReference>
<dbReference type="AlphaFoldDB" id="A0A9W8IBF7"/>
<dbReference type="PANTHER" id="PTHR21310:SF15">
    <property type="entry name" value="AMINOGLYCOSIDE PHOSPHOTRANSFERASE DOMAIN-CONTAINING PROTEIN"/>
    <property type="match status" value="1"/>
</dbReference>
<name>A0A9W8IBF7_9FUNG</name>
<evidence type="ECO:0000259" key="1">
    <source>
        <dbReference type="Pfam" id="PF01636"/>
    </source>
</evidence>
<dbReference type="Proteomes" id="UP001139887">
    <property type="component" value="Unassembled WGS sequence"/>
</dbReference>
<reference evidence="2" key="1">
    <citation type="submission" date="2022-07" db="EMBL/GenBank/DDBJ databases">
        <title>Phylogenomic reconstructions and comparative analyses of Kickxellomycotina fungi.</title>
        <authorList>
            <person name="Reynolds N.K."/>
            <person name="Stajich J.E."/>
            <person name="Barry K."/>
            <person name="Grigoriev I.V."/>
            <person name="Crous P."/>
            <person name="Smith M.E."/>
        </authorList>
    </citation>
    <scope>NUCLEOTIDE SEQUENCE</scope>
    <source>
        <strain evidence="2">NRRL 1566</strain>
    </source>
</reference>
<comment type="caution">
    <text evidence="2">The sequence shown here is derived from an EMBL/GenBank/DDBJ whole genome shotgun (WGS) entry which is preliminary data.</text>
</comment>
<dbReference type="PANTHER" id="PTHR21310">
    <property type="entry name" value="AMINOGLYCOSIDE PHOSPHOTRANSFERASE-RELATED-RELATED"/>
    <property type="match status" value="1"/>
</dbReference>
<gene>
    <name evidence="2" type="ORF">IWW36_003546</name>
</gene>
<keyword evidence="3" id="KW-1185">Reference proteome</keyword>
<dbReference type="OrthoDB" id="5327538at2759"/>
<proteinExistence type="predicted"/>